<comment type="caution">
    <text evidence="4">The sequence shown here is derived from an EMBL/GenBank/DDBJ whole genome shotgun (WGS) entry which is preliminary data.</text>
</comment>
<organism evidence="4 5">
    <name type="scientific">Antarcticimicrobium sediminis</name>
    <dbReference type="NCBI Taxonomy" id="2546227"/>
    <lineage>
        <taxon>Bacteria</taxon>
        <taxon>Pseudomonadati</taxon>
        <taxon>Pseudomonadota</taxon>
        <taxon>Alphaproteobacteria</taxon>
        <taxon>Rhodobacterales</taxon>
        <taxon>Paracoccaceae</taxon>
        <taxon>Antarcticimicrobium</taxon>
    </lineage>
</organism>
<evidence type="ECO:0000313" key="4">
    <source>
        <dbReference type="EMBL" id="TDE39859.1"/>
    </source>
</evidence>
<dbReference type="EMBL" id="SMFP01000003">
    <property type="protein sequence ID" value="TDE39859.1"/>
    <property type="molecule type" value="Genomic_DNA"/>
</dbReference>
<dbReference type="Proteomes" id="UP000294662">
    <property type="component" value="Unassembled WGS sequence"/>
</dbReference>
<dbReference type="PANTHER" id="PTHR43420:SF12">
    <property type="entry name" value="N-ACETYLTRANSFERASE DOMAIN-CONTAINING PROTEIN"/>
    <property type="match status" value="1"/>
</dbReference>
<name>A0A4R5EXQ4_9RHOB</name>
<protein>
    <submittedName>
        <fullName evidence="4">GNAT family N-acetyltransferase</fullName>
    </submittedName>
</protein>
<reference evidence="4 5" key="1">
    <citation type="submission" date="2019-03" db="EMBL/GenBank/DDBJ databases">
        <authorList>
            <person name="Zhang S."/>
        </authorList>
    </citation>
    <scope>NUCLEOTIDE SEQUENCE [LARGE SCALE GENOMIC DNA]</scope>
    <source>
        <strain evidence="4 5">S4J41</strain>
    </source>
</reference>
<dbReference type="PROSITE" id="PS51186">
    <property type="entry name" value="GNAT"/>
    <property type="match status" value="1"/>
</dbReference>
<dbReference type="InterPro" id="IPR016181">
    <property type="entry name" value="Acyl_CoA_acyltransferase"/>
</dbReference>
<keyword evidence="2" id="KW-0012">Acyltransferase</keyword>
<dbReference type="InterPro" id="IPR000182">
    <property type="entry name" value="GNAT_dom"/>
</dbReference>
<dbReference type="Pfam" id="PF00583">
    <property type="entry name" value="Acetyltransf_1"/>
    <property type="match status" value="1"/>
</dbReference>
<evidence type="ECO:0000256" key="2">
    <source>
        <dbReference type="ARBA" id="ARBA00023315"/>
    </source>
</evidence>
<dbReference type="InterPro" id="IPR050680">
    <property type="entry name" value="YpeA/RimI_acetyltransf"/>
</dbReference>
<gene>
    <name evidence="4" type="ORF">E1B25_06025</name>
</gene>
<dbReference type="SUPFAM" id="SSF55729">
    <property type="entry name" value="Acyl-CoA N-acyltransferases (Nat)"/>
    <property type="match status" value="1"/>
</dbReference>
<evidence type="ECO:0000313" key="5">
    <source>
        <dbReference type="Proteomes" id="UP000294662"/>
    </source>
</evidence>
<dbReference type="Gene3D" id="3.40.630.30">
    <property type="match status" value="1"/>
</dbReference>
<dbReference type="OrthoDB" id="9804026at2"/>
<dbReference type="AlphaFoldDB" id="A0A4R5EXQ4"/>
<sequence length="132" mass="14179">MAATHAAAFTQSRPWRADEFSALIQLPGCFATGDAACFALVRVIADEAELLTIATAPAQRRQGRARICMAAWIAEAATRGATRAFLEVAHDNPAALSLYETMGFHRSGLRRGYYPRTGAEAADAVVMSRPLP</sequence>
<keyword evidence="5" id="KW-1185">Reference proteome</keyword>
<dbReference type="PANTHER" id="PTHR43420">
    <property type="entry name" value="ACETYLTRANSFERASE"/>
    <property type="match status" value="1"/>
</dbReference>
<proteinExistence type="predicted"/>
<feature type="domain" description="N-acetyltransferase" evidence="3">
    <location>
        <begin position="1"/>
        <end position="132"/>
    </location>
</feature>
<keyword evidence="1 4" id="KW-0808">Transferase</keyword>
<evidence type="ECO:0000259" key="3">
    <source>
        <dbReference type="PROSITE" id="PS51186"/>
    </source>
</evidence>
<accession>A0A4R5EXQ4</accession>
<dbReference type="GO" id="GO:0016747">
    <property type="term" value="F:acyltransferase activity, transferring groups other than amino-acyl groups"/>
    <property type="evidence" value="ECO:0007669"/>
    <property type="project" value="InterPro"/>
</dbReference>
<evidence type="ECO:0000256" key="1">
    <source>
        <dbReference type="ARBA" id="ARBA00022679"/>
    </source>
</evidence>